<dbReference type="InterPro" id="IPR012657">
    <property type="entry name" value="23S_rRNA-intervening_sequence"/>
</dbReference>
<organism evidence="1 2">
    <name type="scientific">Pedobacter changchengzhani</name>
    <dbReference type="NCBI Taxonomy" id="2529274"/>
    <lineage>
        <taxon>Bacteria</taxon>
        <taxon>Pseudomonadati</taxon>
        <taxon>Bacteroidota</taxon>
        <taxon>Sphingobacteriia</taxon>
        <taxon>Sphingobacteriales</taxon>
        <taxon>Sphingobacteriaceae</taxon>
        <taxon>Pedobacter</taxon>
    </lineage>
</organism>
<evidence type="ECO:0000313" key="1">
    <source>
        <dbReference type="EMBL" id="TDG35568.1"/>
    </source>
</evidence>
<sequence>MSKSILQEKSFLFAIRIVKLYKLIIEQKKEFIMSKQVYRSGTAVGALIREAQNAESKMDFIHKLAIAQKECDETLYWLELLKATDYLTENEFESIANDNTELLKMLKSSIITVKQSISKKL</sequence>
<dbReference type="PANTHER" id="PTHR38471">
    <property type="entry name" value="FOUR HELIX BUNDLE PROTEIN"/>
    <property type="match status" value="1"/>
</dbReference>
<dbReference type="Gene3D" id="1.20.1440.60">
    <property type="entry name" value="23S rRNA-intervening sequence"/>
    <property type="match status" value="1"/>
</dbReference>
<dbReference type="InterPro" id="IPR036583">
    <property type="entry name" value="23S_rRNA_IVS_sf"/>
</dbReference>
<name>A0A4R5MJ59_9SPHI</name>
<proteinExistence type="predicted"/>
<protein>
    <submittedName>
        <fullName evidence="1">Four helix bundle protein</fullName>
    </submittedName>
</protein>
<dbReference type="SUPFAM" id="SSF158446">
    <property type="entry name" value="IVS-encoded protein-like"/>
    <property type="match status" value="1"/>
</dbReference>
<dbReference type="OrthoDB" id="285993at2"/>
<dbReference type="RefSeq" id="WP_133263178.1">
    <property type="nucleotide sequence ID" value="NZ_SJCY01000009.1"/>
</dbReference>
<accession>A0A4R5MJ59</accession>
<dbReference type="EMBL" id="SJCY01000009">
    <property type="protein sequence ID" value="TDG35568.1"/>
    <property type="molecule type" value="Genomic_DNA"/>
</dbReference>
<gene>
    <name evidence="1" type="ORF">EZJ43_13165</name>
</gene>
<dbReference type="PIRSF" id="PIRSF035652">
    <property type="entry name" value="CHP02436"/>
    <property type="match status" value="1"/>
</dbReference>
<evidence type="ECO:0000313" key="2">
    <source>
        <dbReference type="Proteomes" id="UP000295668"/>
    </source>
</evidence>
<dbReference type="Pfam" id="PF05635">
    <property type="entry name" value="23S_rRNA_IVP"/>
    <property type="match status" value="1"/>
</dbReference>
<reference evidence="1 2" key="1">
    <citation type="submission" date="2019-02" db="EMBL/GenBank/DDBJ databases">
        <title>Pedobacter sp. nov., a novel speices isolated from soil of pinguins habitat in Antarcitica.</title>
        <authorList>
            <person name="He R.-H."/>
        </authorList>
    </citation>
    <scope>NUCLEOTIDE SEQUENCE [LARGE SCALE GENOMIC DNA]</scope>
    <source>
        <strain evidence="1 2">E01020</strain>
    </source>
</reference>
<dbReference type="NCBIfam" id="TIGR02436">
    <property type="entry name" value="four helix bundle protein"/>
    <property type="match status" value="1"/>
</dbReference>
<dbReference type="Proteomes" id="UP000295668">
    <property type="component" value="Unassembled WGS sequence"/>
</dbReference>
<keyword evidence="2" id="KW-1185">Reference proteome</keyword>
<comment type="caution">
    <text evidence="1">The sequence shown here is derived from an EMBL/GenBank/DDBJ whole genome shotgun (WGS) entry which is preliminary data.</text>
</comment>
<dbReference type="AlphaFoldDB" id="A0A4R5MJ59"/>
<dbReference type="PANTHER" id="PTHR38471:SF2">
    <property type="entry name" value="FOUR HELIX BUNDLE PROTEIN"/>
    <property type="match status" value="1"/>
</dbReference>